<organism evidence="5 6">
    <name type="scientific">Plakobranchus ocellatus</name>
    <dbReference type="NCBI Taxonomy" id="259542"/>
    <lineage>
        <taxon>Eukaryota</taxon>
        <taxon>Metazoa</taxon>
        <taxon>Spiralia</taxon>
        <taxon>Lophotrochozoa</taxon>
        <taxon>Mollusca</taxon>
        <taxon>Gastropoda</taxon>
        <taxon>Heterobranchia</taxon>
        <taxon>Euthyneura</taxon>
        <taxon>Panpulmonata</taxon>
        <taxon>Sacoglossa</taxon>
        <taxon>Placobranchoidea</taxon>
        <taxon>Plakobranchidae</taxon>
        <taxon>Plakobranchus</taxon>
    </lineage>
</organism>
<evidence type="ECO:0000259" key="3">
    <source>
        <dbReference type="Pfam" id="PF25204"/>
    </source>
</evidence>
<dbReference type="EMBL" id="BLXT01004491">
    <property type="protein sequence ID" value="GFO13586.1"/>
    <property type="molecule type" value="Genomic_DNA"/>
</dbReference>
<dbReference type="InterPro" id="IPR057478">
    <property type="entry name" value="DAAF9_2"/>
</dbReference>
<dbReference type="InterPro" id="IPR058844">
    <property type="entry name" value="PB_DAAF9"/>
</dbReference>
<dbReference type="InterPro" id="IPR056414">
    <property type="entry name" value="DAAF9_CobW_C"/>
</dbReference>
<dbReference type="Pfam" id="PF26246">
    <property type="entry name" value="PH_DAAF9"/>
    <property type="match status" value="1"/>
</dbReference>
<feature type="domain" description="DAAF9" evidence="3">
    <location>
        <begin position="398"/>
        <end position="598"/>
    </location>
</feature>
<evidence type="ECO:0000259" key="2">
    <source>
        <dbReference type="Pfam" id="PF25203"/>
    </source>
</evidence>
<dbReference type="Pfam" id="PF25204">
    <property type="entry name" value="DAAF9_2"/>
    <property type="match status" value="1"/>
</dbReference>
<dbReference type="AlphaFoldDB" id="A0AAV4AR12"/>
<dbReference type="PANTHER" id="PTHR33664">
    <property type="entry name" value="RCG26366"/>
    <property type="match status" value="1"/>
</dbReference>
<feature type="domain" description="DAAF9 PH" evidence="4">
    <location>
        <begin position="203"/>
        <end position="366"/>
    </location>
</feature>
<dbReference type="InterPro" id="IPR040342">
    <property type="entry name" value="DNAAF9"/>
</dbReference>
<reference evidence="5 6" key="1">
    <citation type="journal article" date="2021" name="Elife">
        <title>Chloroplast acquisition without the gene transfer in kleptoplastic sea slugs, Plakobranchus ocellatus.</title>
        <authorList>
            <person name="Maeda T."/>
            <person name="Takahashi S."/>
            <person name="Yoshida T."/>
            <person name="Shimamura S."/>
            <person name="Takaki Y."/>
            <person name="Nagai Y."/>
            <person name="Toyoda A."/>
            <person name="Suzuki Y."/>
            <person name="Arimoto A."/>
            <person name="Ishii H."/>
            <person name="Satoh N."/>
            <person name="Nishiyama T."/>
            <person name="Hasebe M."/>
            <person name="Maruyama T."/>
            <person name="Minagawa J."/>
            <person name="Obokata J."/>
            <person name="Shigenobu S."/>
        </authorList>
    </citation>
    <scope>NUCLEOTIDE SEQUENCE [LARGE SCALE GENOMIC DNA]</scope>
</reference>
<feature type="domain" description="DAAF9 pita-bread-like" evidence="2">
    <location>
        <begin position="11"/>
        <end position="141"/>
    </location>
</feature>
<protein>
    <submittedName>
        <fullName evidence="5">Uncharacterized protein</fullName>
    </submittedName>
</protein>
<sequence length="814" mass="91226">MLIFIHFSEDKEDSKRSNRELRYAAAIYLSMVRAVLSAVEMYAHTASLTKAENKCRETLLEECSFINSDLLTSFLNESSNVTFFLEALGAESSLQDGNSSKLIKCIGLTLYDLPALEGKGSCMGSMEFSETFLDSRIKCQGTSDVSSDYLILTSSIPRYQLWSMSGHSKKHTPTPPIVSVDEWGELLMTQPDIRMMGTWPALLPPEKVVLTVWQHGISVQTYEYGQFMLHGTEMQSISLYDGDSMTQVSLLTVELTMSTDLSNRLPPHLSADSDETGTFHLVFAFHPHTKAHTQLYGNVLPAWKNESKVPAVERLEFLDPQIEPIHFYLQNKLEVLTVSEGKSSALKKCAADIPDLYGFLEHLTESCGLQDAVSADVFRALAGNTEQPHGKVGEKIIVSVIGGTPGSEKETLASVLTSYNKNVFNWLVYKQPDESRVDIGFLHRSMTTAVETRNQWLLTKSTRVILIAPGFCDTTEVFRAMNSHPDPAVRDEFSIGAVTLCIDPLNTFMEHKMTLPCLTSQCAQGWVNNIVFTSQTASPSETLDSIQMLIRSINNNVALLKAEGGIVRRSTDLDLIMSETAFSNQDLQKARVLLKPYWCRDVSSAWPCRPRMKDVVLKFTIPLEKHLTLIKLRGIKSTFQSYPFTGNIYFVRGFLAFNGSSFMVDLQYTPLSNKLSITETREPYRGAGGGDGAGQSQAPQSVFFMSFTGIGLREQDLKDLLSSCVKQKPDRKKLLTRKDLSVKDIEKIHEKHHLDELPDGWFYNGSQFVSMAGERSSRHPSLENFIQAHLDQKNAEIEKFNTRIESDSYVNLWT</sequence>
<comment type="caution">
    <text evidence="5">The sequence shown here is derived from an EMBL/GenBank/DDBJ whole genome shotgun (WGS) entry which is preliminary data.</text>
</comment>
<dbReference type="InterPro" id="IPR058843">
    <property type="entry name" value="PH_DAAF9"/>
</dbReference>
<dbReference type="PANTHER" id="PTHR33664:SF1">
    <property type="entry name" value="DYNEIN AXONEMAL ASSEMBLY FACTOR 9"/>
    <property type="match status" value="1"/>
</dbReference>
<accession>A0AAV4AR12</accession>
<evidence type="ECO:0000313" key="6">
    <source>
        <dbReference type="Proteomes" id="UP000735302"/>
    </source>
</evidence>
<dbReference type="Proteomes" id="UP000735302">
    <property type="component" value="Unassembled WGS sequence"/>
</dbReference>
<dbReference type="Pfam" id="PF23319">
    <property type="entry name" value="CobW_C_DAAF9"/>
    <property type="match status" value="1"/>
</dbReference>
<feature type="domain" description="DAAF9 CobW C-like" evidence="1">
    <location>
        <begin position="614"/>
        <end position="679"/>
    </location>
</feature>
<name>A0AAV4AR12_9GAST</name>
<keyword evidence="6" id="KW-1185">Reference proteome</keyword>
<gene>
    <name evidence="5" type="ORF">PoB_004009100</name>
</gene>
<proteinExistence type="predicted"/>
<dbReference type="Pfam" id="PF25203">
    <property type="entry name" value="PB_DAAF9"/>
    <property type="match status" value="1"/>
</dbReference>
<evidence type="ECO:0000313" key="5">
    <source>
        <dbReference type="EMBL" id="GFO13586.1"/>
    </source>
</evidence>
<evidence type="ECO:0000259" key="4">
    <source>
        <dbReference type="Pfam" id="PF26246"/>
    </source>
</evidence>
<evidence type="ECO:0000259" key="1">
    <source>
        <dbReference type="Pfam" id="PF23319"/>
    </source>
</evidence>